<dbReference type="InterPro" id="IPR045358">
    <property type="entry name" value="Ty3_capsid"/>
</dbReference>
<feature type="compositionally biased region" description="Polar residues" evidence="1">
    <location>
        <begin position="187"/>
        <end position="198"/>
    </location>
</feature>
<protein>
    <recommendedName>
        <fullName evidence="2">Ty3 transposon capsid-like protein domain-containing protein</fullName>
    </recommendedName>
</protein>
<evidence type="ECO:0000313" key="4">
    <source>
        <dbReference type="Proteomes" id="UP000005408"/>
    </source>
</evidence>
<evidence type="ECO:0000259" key="2">
    <source>
        <dbReference type="Pfam" id="PF19259"/>
    </source>
</evidence>
<evidence type="ECO:0000256" key="1">
    <source>
        <dbReference type="SAM" id="MobiDB-lite"/>
    </source>
</evidence>
<dbReference type="SUPFAM" id="SSF54160">
    <property type="entry name" value="Chromo domain-like"/>
    <property type="match status" value="1"/>
</dbReference>
<sequence>MATGVKLKKFDGSENVFIWLSNFENWQKFHNESDAQALLAIGCNFEGQAATWFHSLTDQQKSNMQQFEQCLKDRFAPNEATFSLMGIKQDISENTDAYLARAEKIALRHNLPELYKVQFIVNGLHNNIKSRIIAKQPKTFQTLREAIVIAKAELECTEKTGNPLSEVTLKAFAAQIKDSLREELCSLSATNSDPGNRQSKNRRQQPWQQPAQQPWQRPQQQQWQQLVPQSWQRHQQQQWQQYPHQPPQQQWQQTPQQQWQQTPTAAHGNQRGRSCPGCEHPKDAPDPEDLIPSTTLASLTTTEEHNQATFFYAHEKQNTLPQQQTICPVFSIENIGELQSECPDFGPIHAYFAQDEPRNDQHVPPQERPENIEPNNLHQQQQTMPHAQQTPLQTLPTPEHEQQPPANENDAHTDDPNKQYYVEKLLRYKFQNGKTFFRVKWMGTPGLSNVFLIMSLLSLLVLCPPVMLLQSNDLIMESSLNQPINFTWDRNIGPTHSRSHYRKRFTQTENCTVTTPHSASTANILLKH</sequence>
<dbReference type="EnsemblMetazoa" id="G5699.1">
    <property type="protein sequence ID" value="G5699.1:cds"/>
    <property type="gene ID" value="G5699"/>
</dbReference>
<feature type="compositionally biased region" description="Low complexity" evidence="1">
    <location>
        <begin position="378"/>
        <end position="391"/>
    </location>
</feature>
<dbReference type="AlphaFoldDB" id="A0A8W8N7X1"/>
<evidence type="ECO:0000313" key="3">
    <source>
        <dbReference type="EnsemblMetazoa" id="G5699.1:cds"/>
    </source>
</evidence>
<organism evidence="3 4">
    <name type="scientific">Magallana gigas</name>
    <name type="common">Pacific oyster</name>
    <name type="synonym">Crassostrea gigas</name>
    <dbReference type="NCBI Taxonomy" id="29159"/>
    <lineage>
        <taxon>Eukaryota</taxon>
        <taxon>Metazoa</taxon>
        <taxon>Spiralia</taxon>
        <taxon>Lophotrochozoa</taxon>
        <taxon>Mollusca</taxon>
        <taxon>Bivalvia</taxon>
        <taxon>Autobranchia</taxon>
        <taxon>Pteriomorphia</taxon>
        <taxon>Ostreida</taxon>
        <taxon>Ostreoidea</taxon>
        <taxon>Ostreidae</taxon>
        <taxon>Magallana</taxon>
    </lineage>
</organism>
<dbReference type="InterPro" id="IPR016197">
    <property type="entry name" value="Chromo-like_dom_sf"/>
</dbReference>
<feature type="domain" description="Ty3 transposon capsid-like protein" evidence="2">
    <location>
        <begin position="28"/>
        <end position="163"/>
    </location>
</feature>
<dbReference type="CDD" id="cd00024">
    <property type="entry name" value="CD_CSD"/>
    <property type="match status" value="1"/>
</dbReference>
<accession>A0A8W8N7X1</accession>
<proteinExistence type="predicted"/>
<feature type="region of interest" description="Disordered" evidence="1">
    <location>
        <begin position="187"/>
        <end position="292"/>
    </location>
</feature>
<dbReference type="Proteomes" id="UP000005408">
    <property type="component" value="Unassembled WGS sequence"/>
</dbReference>
<feature type="compositionally biased region" description="Low complexity" evidence="1">
    <location>
        <begin position="204"/>
        <end position="263"/>
    </location>
</feature>
<name>A0A8W8N7X1_MAGGI</name>
<dbReference type="Pfam" id="PF19259">
    <property type="entry name" value="Ty3_capsid"/>
    <property type="match status" value="1"/>
</dbReference>
<keyword evidence="4" id="KW-1185">Reference proteome</keyword>
<reference evidence="3" key="1">
    <citation type="submission" date="2022-08" db="UniProtKB">
        <authorList>
            <consortium name="EnsemblMetazoa"/>
        </authorList>
    </citation>
    <scope>IDENTIFICATION</scope>
    <source>
        <strain evidence="3">05x7-T-G4-1.051#20</strain>
    </source>
</reference>
<feature type="region of interest" description="Disordered" evidence="1">
    <location>
        <begin position="378"/>
        <end position="416"/>
    </location>
</feature>